<evidence type="ECO:0000313" key="7">
    <source>
        <dbReference type="EMBL" id="TRM69255.1"/>
    </source>
</evidence>
<gene>
    <name evidence="7" type="ORF">BD626DRAFT_473474</name>
</gene>
<dbReference type="Pfam" id="PF03151">
    <property type="entry name" value="TPT"/>
    <property type="match status" value="1"/>
</dbReference>
<dbReference type="AlphaFoldDB" id="A0A550CWT1"/>
<evidence type="ECO:0000256" key="2">
    <source>
        <dbReference type="ARBA" id="ARBA00022692"/>
    </source>
</evidence>
<feature type="transmembrane region" description="Helical" evidence="5">
    <location>
        <begin position="83"/>
        <end position="106"/>
    </location>
</feature>
<keyword evidence="3 5" id="KW-1133">Transmembrane helix</keyword>
<sequence>MHADHEYARAPESVEAAASRARADSIDLDAELGELHLASAEEKRRLWWRHATINLLFIASWFFFATILSVYNKWMFSDDHFHFPYPLLVTTLHMMVQFFLAAVLRYTWPQHFRPLNIPTRTDYGTKAVPTAMATGLDIGLSNLSLKTISLSFYTMCKSSSLIFVLLFAFIFRLEVFSLRLVGVISLIFAGVLLMVATETHFVFGGFLLVLSASALGGLRWSLTQMLLKKKDMGLDNPAATLFWLAPAMAATLAVISLIMDDWLGLLGSEFFDSLGTSLRTIFFLTAPGVVAFFMVLSEFYILQRAGVVPMSIAGIAKEVTTITISAWFFGDELTPLNITGVAITVSGIVLYTYHKYRKSVNTTVPLDPHRNPLSTDDEALGATHDETLQLTSSAGEGDEPRTSGQVLFSAVLDGEDAHHRGGSQDGPWATKSGVDALLIDDARRESVDAQRAWTRG</sequence>
<evidence type="ECO:0000256" key="5">
    <source>
        <dbReference type="SAM" id="Phobius"/>
    </source>
</evidence>
<proteinExistence type="predicted"/>
<dbReference type="SUPFAM" id="SSF103481">
    <property type="entry name" value="Multidrug resistance efflux transporter EmrE"/>
    <property type="match status" value="1"/>
</dbReference>
<name>A0A550CWT1_9AGAR</name>
<feature type="domain" description="Sugar phosphate transporter" evidence="6">
    <location>
        <begin position="56"/>
        <end position="351"/>
    </location>
</feature>
<feature type="transmembrane region" description="Helical" evidence="5">
    <location>
        <begin position="53"/>
        <end position="71"/>
    </location>
</feature>
<dbReference type="GO" id="GO:0016020">
    <property type="term" value="C:membrane"/>
    <property type="evidence" value="ECO:0007669"/>
    <property type="project" value="UniProtKB-SubCell"/>
</dbReference>
<keyword evidence="8" id="KW-1185">Reference proteome</keyword>
<feature type="transmembrane region" description="Helical" evidence="5">
    <location>
        <begin position="201"/>
        <end position="220"/>
    </location>
</feature>
<dbReference type="OrthoDB" id="18894at2759"/>
<dbReference type="Proteomes" id="UP000320762">
    <property type="component" value="Unassembled WGS sequence"/>
</dbReference>
<feature type="transmembrane region" description="Helical" evidence="5">
    <location>
        <begin position="241"/>
        <end position="259"/>
    </location>
</feature>
<organism evidence="7 8">
    <name type="scientific">Schizophyllum amplum</name>
    <dbReference type="NCBI Taxonomy" id="97359"/>
    <lineage>
        <taxon>Eukaryota</taxon>
        <taxon>Fungi</taxon>
        <taxon>Dikarya</taxon>
        <taxon>Basidiomycota</taxon>
        <taxon>Agaricomycotina</taxon>
        <taxon>Agaricomycetes</taxon>
        <taxon>Agaricomycetidae</taxon>
        <taxon>Agaricales</taxon>
        <taxon>Schizophyllaceae</taxon>
        <taxon>Schizophyllum</taxon>
    </lineage>
</organism>
<evidence type="ECO:0000259" key="6">
    <source>
        <dbReference type="Pfam" id="PF03151"/>
    </source>
</evidence>
<evidence type="ECO:0000256" key="4">
    <source>
        <dbReference type="ARBA" id="ARBA00023136"/>
    </source>
</evidence>
<feature type="transmembrane region" description="Helical" evidence="5">
    <location>
        <begin position="335"/>
        <end position="353"/>
    </location>
</feature>
<feature type="transmembrane region" description="Helical" evidence="5">
    <location>
        <begin position="308"/>
        <end position="329"/>
    </location>
</feature>
<reference evidence="7 8" key="1">
    <citation type="journal article" date="2019" name="New Phytol.">
        <title>Comparative genomics reveals unique wood-decay strategies and fruiting body development in the Schizophyllaceae.</title>
        <authorList>
            <person name="Almasi E."/>
            <person name="Sahu N."/>
            <person name="Krizsan K."/>
            <person name="Balint B."/>
            <person name="Kovacs G.M."/>
            <person name="Kiss B."/>
            <person name="Cseklye J."/>
            <person name="Drula E."/>
            <person name="Henrissat B."/>
            <person name="Nagy I."/>
            <person name="Chovatia M."/>
            <person name="Adam C."/>
            <person name="LaButti K."/>
            <person name="Lipzen A."/>
            <person name="Riley R."/>
            <person name="Grigoriev I.V."/>
            <person name="Nagy L.G."/>
        </authorList>
    </citation>
    <scope>NUCLEOTIDE SEQUENCE [LARGE SCALE GENOMIC DNA]</scope>
    <source>
        <strain evidence="7 8">NL-1724</strain>
    </source>
</reference>
<keyword evidence="4 5" id="KW-0472">Membrane</keyword>
<keyword evidence="2 5" id="KW-0812">Transmembrane</keyword>
<comment type="subcellular location">
    <subcellularLocation>
        <location evidence="1">Membrane</location>
        <topology evidence="1">Multi-pass membrane protein</topology>
    </subcellularLocation>
</comment>
<evidence type="ECO:0000313" key="8">
    <source>
        <dbReference type="Proteomes" id="UP000320762"/>
    </source>
</evidence>
<dbReference type="InterPro" id="IPR037185">
    <property type="entry name" value="EmrE-like"/>
</dbReference>
<accession>A0A550CWT1</accession>
<dbReference type="PANTHER" id="PTHR11132">
    <property type="entry name" value="SOLUTE CARRIER FAMILY 35"/>
    <property type="match status" value="1"/>
</dbReference>
<protein>
    <submittedName>
        <fullName evidence="7">Triose-phosphate transporter family-domain-containing protein</fullName>
    </submittedName>
</protein>
<evidence type="ECO:0000256" key="3">
    <source>
        <dbReference type="ARBA" id="ARBA00022989"/>
    </source>
</evidence>
<evidence type="ECO:0000256" key="1">
    <source>
        <dbReference type="ARBA" id="ARBA00004141"/>
    </source>
</evidence>
<dbReference type="EMBL" id="VDMD01000001">
    <property type="protein sequence ID" value="TRM69255.1"/>
    <property type="molecule type" value="Genomic_DNA"/>
</dbReference>
<dbReference type="STRING" id="97359.A0A550CWT1"/>
<feature type="transmembrane region" description="Helical" evidence="5">
    <location>
        <begin position="178"/>
        <end position="195"/>
    </location>
</feature>
<dbReference type="InterPro" id="IPR050186">
    <property type="entry name" value="TPT_transporter"/>
</dbReference>
<comment type="caution">
    <text evidence="7">The sequence shown here is derived from an EMBL/GenBank/DDBJ whole genome shotgun (WGS) entry which is preliminary data.</text>
</comment>
<dbReference type="InterPro" id="IPR004853">
    <property type="entry name" value="Sugar_P_trans_dom"/>
</dbReference>
<feature type="transmembrane region" description="Helical" evidence="5">
    <location>
        <begin position="279"/>
        <end position="301"/>
    </location>
</feature>